<dbReference type="InterPro" id="IPR050695">
    <property type="entry name" value="N-acetylmuramoyl_amidase_3"/>
</dbReference>
<dbReference type="GO" id="GO:0030288">
    <property type="term" value="C:outer membrane-bounded periplasmic space"/>
    <property type="evidence" value="ECO:0007669"/>
    <property type="project" value="TreeGrafter"/>
</dbReference>
<dbReference type="SMART" id="SM00646">
    <property type="entry name" value="Ami_3"/>
    <property type="match status" value="1"/>
</dbReference>
<evidence type="ECO:0000256" key="2">
    <source>
        <dbReference type="ARBA" id="ARBA00011901"/>
    </source>
</evidence>
<dbReference type="InterPro" id="IPR021731">
    <property type="entry name" value="AMIN_dom"/>
</dbReference>
<evidence type="ECO:0000256" key="4">
    <source>
        <dbReference type="SAM" id="SignalP"/>
    </source>
</evidence>
<name>A0A8J6P1J7_9BACT</name>
<dbReference type="EMBL" id="JACNIG010000305">
    <property type="protein sequence ID" value="MBC8433525.1"/>
    <property type="molecule type" value="Genomic_DNA"/>
</dbReference>
<dbReference type="PANTHER" id="PTHR30404:SF0">
    <property type="entry name" value="N-ACETYLMURAMOYL-L-ALANINE AMIDASE AMIC"/>
    <property type="match status" value="1"/>
</dbReference>
<dbReference type="Gene3D" id="2.60.40.3500">
    <property type="match status" value="1"/>
</dbReference>
<dbReference type="AlphaFoldDB" id="A0A8J6P1J7"/>
<keyword evidence="4" id="KW-0732">Signal</keyword>
<evidence type="ECO:0000259" key="5">
    <source>
        <dbReference type="SMART" id="SM00646"/>
    </source>
</evidence>
<sequence>MGKNIKKLNTICLFACCLLAVLCPRTPAAATARDAYYQAESCYKKLRNNSQKRKYRDQWLKCIDTFEEVYRRDPSGPWAPAGLYMSGKLYQQLYNLSLQDSDGKEARDIFERIIKRFPQSQYRPKAEDAIKAFSKAQPPQAVDTKTRSLRPNRAKDKYVAAESCYNKLQKSSKKQKYRDQWMQCIDKFQAVYRHDPKGPWAAAGLYMSAELYQELYKRSYKKSDKQEALDLYGRIVKHFPRSQYRQKAADGIDSFSRENPRKVASETVTPQKIEEKPEVDKIAAEIERSYLAQVPVVKDDKLSENRNALVQGLRFWSNPSYTRIVIDADSETDFAHRLLKKDSSIHKPQRLYVELNNSRLVEELKKTIPINDNLLSDVRAGQYTVDTVRVVVDIKSFKTYKIFSLKNPFRIVIDVWGKQPEPTRATAGTVPKGNKLPPSALAKQLALGVSRIVIDPGHGGRDYGAPGYLKGVHEKDIVLKVARRLAKKIRKELQCEVFLTRNSDRHLTLEERTAIANTKNADLFISIHTNAARDRRAYGIETFFLNLATDEASIMVAARENATSTKNISDLQTILSDLMQNAKINESSRLAVNIQESLYKSLRKNYSRIKDKGVKQAPFYVLLGAQMPSILIETAFISNSRECKRLVNAKYQDRMSAAIVAGIRSYIKETSPTAFIKSNHKKGSKG</sequence>
<keyword evidence="3" id="KW-0378">Hydrolase</keyword>
<dbReference type="FunFam" id="3.40.630.40:FF:000005">
    <property type="entry name" value="N-acetylmuramoyl-L-alanine amidase (AmiA)"/>
    <property type="match status" value="1"/>
</dbReference>
<organism evidence="6 7">
    <name type="scientific">Candidatus Desulfatibia vada</name>
    <dbReference type="NCBI Taxonomy" id="2841696"/>
    <lineage>
        <taxon>Bacteria</taxon>
        <taxon>Pseudomonadati</taxon>
        <taxon>Thermodesulfobacteriota</taxon>
        <taxon>Desulfobacteria</taxon>
        <taxon>Desulfobacterales</taxon>
        <taxon>Desulfobacterales incertae sedis</taxon>
        <taxon>Candidatus Desulfatibia</taxon>
    </lineage>
</organism>
<evidence type="ECO:0000313" key="7">
    <source>
        <dbReference type="Proteomes" id="UP000605201"/>
    </source>
</evidence>
<dbReference type="Pfam" id="PF13174">
    <property type="entry name" value="TPR_6"/>
    <property type="match status" value="2"/>
</dbReference>
<dbReference type="GO" id="GO:0008745">
    <property type="term" value="F:N-acetylmuramoyl-L-alanine amidase activity"/>
    <property type="evidence" value="ECO:0007669"/>
    <property type="project" value="UniProtKB-EC"/>
</dbReference>
<gene>
    <name evidence="6" type="ORF">H8D96_16580</name>
</gene>
<dbReference type="Pfam" id="PF11741">
    <property type="entry name" value="AMIN"/>
    <property type="match status" value="1"/>
</dbReference>
<reference evidence="6 7" key="1">
    <citation type="submission" date="2020-08" db="EMBL/GenBank/DDBJ databases">
        <title>Bridging the membrane lipid divide: bacteria of the FCB group superphylum have the potential to synthesize archaeal ether lipids.</title>
        <authorList>
            <person name="Villanueva L."/>
            <person name="Von Meijenfeldt F.A.B."/>
            <person name="Westbye A.B."/>
            <person name="Yadav S."/>
            <person name="Hopmans E.C."/>
            <person name="Dutilh B.E."/>
            <person name="Sinninghe Damste J.S."/>
        </authorList>
    </citation>
    <scope>NUCLEOTIDE SEQUENCE [LARGE SCALE GENOMIC DNA]</scope>
    <source>
        <strain evidence="6">NIOZ-UU17</strain>
    </source>
</reference>
<feature type="chain" id="PRO_5035287807" description="N-acetylmuramoyl-L-alanine amidase" evidence="4">
    <location>
        <begin position="29"/>
        <end position="686"/>
    </location>
</feature>
<proteinExistence type="predicted"/>
<dbReference type="Proteomes" id="UP000605201">
    <property type="component" value="Unassembled WGS sequence"/>
</dbReference>
<comment type="caution">
    <text evidence="6">The sequence shown here is derived from an EMBL/GenBank/DDBJ whole genome shotgun (WGS) entry which is preliminary data.</text>
</comment>
<dbReference type="EC" id="3.5.1.28" evidence="2"/>
<dbReference type="GO" id="GO:0009253">
    <property type="term" value="P:peptidoglycan catabolic process"/>
    <property type="evidence" value="ECO:0007669"/>
    <property type="project" value="InterPro"/>
</dbReference>
<comment type="catalytic activity">
    <reaction evidence="1">
        <text>Hydrolyzes the link between N-acetylmuramoyl residues and L-amino acid residues in certain cell-wall glycopeptides.</text>
        <dbReference type="EC" id="3.5.1.28"/>
    </reaction>
</comment>
<feature type="signal peptide" evidence="4">
    <location>
        <begin position="1"/>
        <end position="28"/>
    </location>
</feature>
<dbReference type="PANTHER" id="PTHR30404">
    <property type="entry name" value="N-ACETYLMURAMOYL-L-ALANINE AMIDASE"/>
    <property type="match status" value="1"/>
</dbReference>
<feature type="domain" description="MurNAc-LAA" evidence="5">
    <location>
        <begin position="513"/>
        <end position="664"/>
    </location>
</feature>
<dbReference type="CDD" id="cd02696">
    <property type="entry name" value="MurNAc-LAA"/>
    <property type="match status" value="1"/>
</dbReference>
<dbReference type="SUPFAM" id="SSF53187">
    <property type="entry name" value="Zn-dependent exopeptidases"/>
    <property type="match status" value="1"/>
</dbReference>
<evidence type="ECO:0000256" key="3">
    <source>
        <dbReference type="ARBA" id="ARBA00022801"/>
    </source>
</evidence>
<evidence type="ECO:0000313" key="6">
    <source>
        <dbReference type="EMBL" id="MBC8433525.1"/>
    </source>
</evidence>
<dbReference type="Gene3D" id="1.25.40.10">
    <property type="entry name" value="Tetratricopeptide repeat domain"/>
    <property type="match status" value="1"/>
</dbReference>
<dbReference type="Pfam" id="PF01520">
    <property type="entry name" value="Amidase_3"/>
    <property type="match status" value="1"/>
</dbReference>
<dbReference type="InterPro" id="IPR011990">
    <property type="entry name" value="TPR-like_helical_dom_sf"/>
</dbReference>
<accession>A0A8J6P1J7</accession>
<dbReference type="InterPro" id="IPR019734">
    <property type="entry name" value="TPR_rpt"/>
</dbReference>
<evidence type="ECO:0000256" key="1">
    <source>
        <dbReference type="ARBA" id="ARBA00001561"/>
    </source>
</evidence>
<dbReference type="Gene3D" id="3.40.630.40">
    <property type="entry name" value="Zn-dependent exopeptidases"/>
    <property type="match status" value="1"/>
</dbReference>
<dbReference type="InterPro" id="IPR002508">
    <property type="entry name" value="MurNAc-LAA_cat"/>
</dbReference>
<protein>
    <recommendedName>
        <fullName evidence="2">N-acetylmuramoyl-L-alanine amidase</fullName>
        <ecNumber evidence="2">3.5.1.28</ecNumber>
    </recommendedName>
</protein>